<evidence type="ECO:0008006" key="3">
    <source>
        <dbReference type="Google" id="ProtNLM"/>
    </source>
</evidence>
<keyword evidence="2" id="KW-1185">Reference proteome</keyword>
<evidence type="ECO:0000313" key="1">
    <source>
        <dbReference type="EMBL" id="CAD0095329.1"/>
    </source>
</evidence>
<comment type="caution">
    <text evidence="1">The sequence shown here is derived from an EMBL/GenBank/DDBJ whole genome shotgun (WGS) entry which is preliminary data.</text>
</comment>
<dbReference type="Proteomes" id="UP000714618">
    <property type="component" value="Unassembled WGS sequence"/>
</dbReference>
<dbReference type="InterPro" id="IPR029044">
    <property type="entry name" value="Nucleotide-diphossugar_trans"/>
</dbReference>
<dbReference type="OrthoDB" id="2014201at2759"/>
<sequence>MSESSDAALLRKARDEYSVKLQPVRVQRLEADITWVESFTKLLAFNQTQYHRVVVLDSDANVLQVDTVPHALFSTVAMPRAYWLDNTLSSQLIVIQPSEQEFGRIEDAFSHRNTSDFDMEILNDLYGKECLILPHRYYDLITGEFRNNFHHRYLDSGTEHWNARRALRDAKYLHFSDWPYPKPWSEYSHYTHDKLQPPCQMTVLGEEDCSTRDVWNEIYFEFLDRRQGLRLEVYA</sequence>
<dbReference type="InterPro" id="IPR050587">
    <property type="entry name" value="GNT1/Glycosyltrans_8"/>
</dbReference>
<evidence type="ECO:0000313" key="2">
    <source>
        <dbReference type="Proteomes" id="UP000714618"/>
    </source>
</evidence>
<name>A0A9N8PIK6_9PEZI</name>
<dbReference type="SUPFAM" id="SSF53448">
    <property type="entry name" value="Nucleotide-diphospho-sugar transferases"/>
    <property type="match status" value="1"/>
</dbReference>
<organism evidence="1 2">
    <name type="scientific">Aureobasidium mustum</name>
    <dbReference type="NCBI Taxonomy" id="2773714"/>
    <lineage>
        <taxon>Eukaryota</taxon>
        <taxon>Fungi</taxon>
        <taxon>Dikarya</taxon>
        <taxon>Ascomycota</taxon>
        <taxon>Pezizomycotina</taxon>
        <taxon>Dothideomycetes</taxon>
        <taxon>Dothideomycetidae</taxon>
        <taxon>Dothideales</taxon>
        <taxon>Saccotheciaceae</taxon>
        <taxon>Aureobasidium</taxon>
    </lineage>
</organism>
<protein>
    <recommendedName>
        <fullName evidence="3">Nucleotide-diphospho-sugar transferase</fullName>
    </recommendedName>
</protein>
<dbReference type="EMBL" id="CAIJEO010000006">
    <property type="protein sequence ID" value="CAD0095329.1"/>
    <property type="molecule type" value="Genomic_DNA"/>
</dbReference>
<proteinExistence type="predicted"/>
<dbReference type="Gene3D" id="3.90.550.10">
    <property type="entry name" value="Spore Coat Polysaccharide Biosynthesis Protein SpsA, Chain A"/>
    <property type="match status" value="1"/>
</dbReference>
<accession>A0A9N8PIK6</accession>
<reference evidence="1" key="1">
    <citation type="submission" date="2020-06" db="EMBL/GenBank/DDBJ databases">
        <authorList>
            <person name="Onetto C."/>
        </authorList>
    </citation>
    <scope>NUCLEOTIDE SEQUENCE</scope>
</reference>
<dbReference type="PANTHER" id="PTHR11183">
    <property type="entry name" value="GLYCOGENIN SUBFAMILY MEMBER"/>
    <property type="match status" value="1"/>
</dbReference>
<gene>
    <name evidence="1" type="ORF">AWRI4233_LOCUS5144</name>
</gene>
<dbReference type="AlphaFoldDB" id="A0A9N8PIK6"/>